<evidence type="ECO:0000313" key="2">
    <source>
        <dbReference type="EMBL" id="KGG82335.1"/>
    </source>
</evidence>
<accession>A0A0E3BUI3</accession>
<organism evidence="2 3">
    <name type="scientific">Comamonas thiooxydans</name>
    <dbReference type="NCBI Taxonomy" id="363952"/>
    <lineage>
        <taxon>Bacteria</taxon>
        <taxon>Pseudomonadati</taxon>
        <taxon>Pseudomonadota</taxon>
        <taxon>Betaproteobacteria</taxon>
        <taxon>Burkholderiales</taxon>
        <taxon>Comamonadaceae</taxon>
        <taxon>Comamonas</taxon>
    </lineage>
</organism>
<dbReference type="InterPro" id="IPR003423">
    <property type="entry name" value="OMP_efflux"/>
</dbReference>
<dbReference type="InterPro" id="IPR010131">
    <property type="entry name" value="MdtP/NodT-like"/>
</dbReference>
<evidence type="ECO:0000256" key="1">
    <source>
        <dbReference type="ARBA" id="ARBA00007613"/>
    </source>
</evidence>
<name>A0A0E3BUI3_9BURK</name>
<comment type="caution">
    <text evidence="2">The sequence shown here is derived from an EMBL/GenBank/DDBJ whole genome shotgun (WGS) entry which is preliminary data.</text>
</comment>
<dbReference type="PANTHER" id="PTHR30203:SF24">
    <property type="entry name" value="BLR4935 PROTEIN"/>
    <property type="match status" value="1"/>
</dbReference>
<dbReference type="Proteomes" id="UP000029567">
    <property type="component" value="Unassembled WGS sequence"/>
</dbReference>
<comment type="similarity">
    <text evidence="1">Belongs to the outer membrane factor (OMF) (TC 1.B.17) family.</text>
</comment>
<protein>
    <submittedName>
        <fullName evidence="2">Transporter</fullName>
    </submittedName>
</protein>
<sequence length="317" mass="34174">MLEIGGKRDARMRAAARGRDVAEAELDAAKANLVADVRLAFFGLLAAQQREVLAGQTLDIARSAREAASKRVAAGKAAPLEANRASVAESSAELEQAQAQAAKRVARQQLQALIGEGGPVFGDAQGKLDALPTVPEIGVLQSRLEQSPSIQQARFTVEQSRATADLERAKRIPDPTVSLGMKRAQETGNQLVVGVSIPLPVLDTNRGNQLQALRLADQAEERLLATRLELQSQLYAARETLEASRKQAIQLSERVLPTAQVAYEAASKGFALGKFGYLDVLDAQRSLFDVRSQYLDQLMATHRASADIERLLGTTDE</sequence>
<gene>
    <name evidence="2" type="ORF">P245_27820</name>
</gene>
<dbReference type="GO" id="GO:0015562">
    <property type="term" value="F:efflux transmembrane transporter activity"/>
    <property type="evidence" value="ECO:0007669"/>
    <property type="project" value="InterPro"/>
</dbReference>
<dbReference type="Pfam" id="PF02321">
    <property type="entry name" value="OEP"/>
    <property type="match status" value="2"/>
</dbReference>
<dbReference type="SUPFAM" id="SSF56954">
    <property type="entry name" value="Outer membrane efflux proteins (OEP)"/>
    <property type="match status" value="1"/>
</dbReference>
<dbReference type="EMBL" id="AWTN01000159">
    <property type="protein sequence ID" value="KGG82335.1"/>
    <property type="molecule type" value="Genomic_DNA"/>
</dbReference>
<dbReference type="Gene3D" id="1.20.1600.10">
    <property type="entry name" value="Outer membrane efflux proteins (OEP)"/>
    <property type="match status" value="1"/>
</dbReference>
<dbReference type="AlphaFoldDB" id="A0A0E3BUI3"/>
<proteinExistence type="inferred from homology"/>
<dbReference type="PANTHER" id="PTHR30203">
    <property type="entry name" value="OUTER MEMBRANE CATION EFFLUX PROTEIN"/>
    <property type="match status" value="1"/>
</dbReference>
<evidence type="ECO:0000313" key="3">
    <source>
        <dbReference type="Proteomes" id="UP000029567"/>
    </source>
</evidence>
<reference evidence="2 3" key="1">
    <citation type="submission" date="2013-09" db="EMBL/GenBank/DDBJ databases">
        <title>High correlation between genotypes and phenotypes of environmental bacteria Comamonas testosteroni strains.</title>
        <authorList>
            <person name="Liu L."/>
            <person name="Zhu W."/>
            <person name="Xia X."/>
            <person name="Xu B."/>
            <person name="Luo M."/>
            <person name="Wang G."/>
        </authorList>
    </citation>
    <scope>NUCLEOTIDE SEQUENCE [LARGE SCALE GENOMIC DNA]</scope>
    <source>
        <strain evidence="2 3">JL14</strain>
    </source>
</reference>